<organism evidence="1 2">
    <name type="scientific">Staphylococcus piscifermentans</name>
    <dbReference type="NCBI Taxonomy" id="70258"/>
    <lineage>
        <taxon>Bacteria</taxon>
        <taxon>Bacillati</taxon>
        <taxon>Bacillota</taxon>
        <taxon>Bacilli</taxon>
        <taxon>Bacillales</taxon>
        <taxon>Staphylococcaceae</taxon>
        <taxon>Staphylococcus</taxon>
    </lineage>
</organism>
<reference evidence="1 2" key="1">
    <citation type="submission" date="2019-07" db="EMBL/GenBank/DDBJ databases">
        <title>Whole genome shotgun sequence of Staphylococcus piscifermentans NBRC 109625.</title>
        <authorList>
            <person name="Hosoyama A."/>
            <person name="Uohara A."/>
            <person name="Ohji S."/>
            <person name="Ichikawa N."/>
        </authorList>
    </citation>
    <scope>NUCLEOTIDE SEQUENCE [LARGE SCALE GENOMIC DNA]</scope>
    <source>
        <strain evidence="1 2">NBRC 109625</strain>
    </source>
</reference>
<name>A0A512QQI3_9STAP</name>
<keyword evidence="2" id="KW-1185">Reference proteome</keyword>
<accession>A0A512QQI3</accession>
<evidence type="ECO:0000313" key="2">
    <source>
        <dbReference type="Proteomes" id="UP000321736"/>
    </source>
</evidence>
<gene>
    <name evidence="1" type="ORF">SPI02_23010</name>
</gene>
<comment type="caution">
    <text evidence="1">The sequence shown here is derived from an EMBL/GenBank/DDBJ whole genome shotgun (WGS) entry which is preliminary data.</text>
</comment>
<dbReference type="Proteomes" id="UP000321736">
    <property type="component" value="Unassembled WGS sequence"/>
</dbReference>
<proteinExistence type="predicted"/>
<evidence type="ECO:0000313" key="1">
    <source>
        <dbReference type="EMBL" id="GEP85716.1"/>
    </source>
</evidence>
<dbReference type="AlphaFoldDB" id="A0A512QQI3"/>
<protein>
    <submittedName>
        <fullName evidence="1">Uncharacterized protein</fullName>
    </submittedName>
</protein>
<dbReference type="RefSeq" id="WP_095103103.1">
    <property type="nucleotide sequence ID" value="NZ_LT906447.1"/>
</dbReference>
<sequence length="60" mass="6658">MVEAVLFSVLFDVVLLETDFLSAEEVVVLFLAEVLSAAVLVVLREASELPFVKFSESFYS</sequence>
<dbReference type="EMBL" id="BKAR01000040">
    <property type="protein sequence ID" value="GEP85716.1"/>
    <property type="molecule type" value="Genomic_DNA"/>
</dbReference>